<dbReference type="Proteomes" id="UP000191988">
    <property type="component" value="Unassembled WGS sequence"/>
</dbReference>
<dbReference type="SUPFAM" id="SSF50341">
    <property type="entry name" value="CheW-like"/>
    <property type="match status" value="1"/>
</dbReference>
<reference evidence="3" key="1">
    <citation type="submission" date="2016-01" db="EMBL/GenBank/DDBJ databases">
        <authorList>
            <person name="Regsiter A."/>
            <person name="william w."/>
        </authorList>
    </citation>
    <scope>NUCLEOTIDE SEQUENCE [LARGE SCALE GENOMIC DNA]</scope>
    <source>
        <strain evidence="3">CFBP 6623</strain>
    </source>
</reference>
<dbReference type="PANTHER" id="PTHR22617:SF23">
    <property type="entry name" value="CHEMOTAXIS PROTEIN CHEW"/>
    <property type="match status" value="1"/>
</dbReference>
<dbReference type="GO" id="GO:0005829">
    <property type="term" value="C:cytosol"/>
    <property type="evidence" value="ECO:0007669"/>
    <property type="project" value="TreeGrafter"/>
</dbReference>
<dbReference type="RefSeq" id="WP_052821385.1">
    <property type="nucleotide sequence ID" value="NZ_LT009725.1"/>
</dbReference>
<dbReference type="GO" id="GO:0006935">
    <property type="term" value="P:chemotaxis"/>
    <property type="evidence" value="ECO:0007669"/>
    <property type="project" value="InterPro"/>
</dbReference>
<keyword evidence="3" id="KW-1185">Reference proteome</keyword>
<dbReference type="InterPro" id="IPR039315">
    <property type="entry name" value="CheW"/>
</dbReference>
<organism evidence="2 3">
    <name type="scientific">Agrobacterium tomkonis CFBP 6623</name>
    <dbReference type="NCBI Taxonomy" id="1183432"/>
    <lineage>
        <taxon>Bacteria</taxon>
        <taxon>Pseudomonadati</taxon>
        <taxon>Pseudomonadota</taxon>
        <taxon>Alphaproteobacteria</taxon>
        <taxon>Hyphomicrobiales</taxon>
        <taxon>Rhizobiaceae</taxon>
        <taxon>Rhizobium/Agrobacterium group</taxon>
        <taxon>Agrobacterium</taxon>
        <taxon>Agrobacterium tumefaciens complex</taxon>
    </lineage>
</organism>
<dbReference type="EMBL" id="FBWK01000070">
    <property type="protein sequence ID" value="CUX64938.1"/>
    <property type="molecule type" value="Genomic_DNA"/>
</dbReference>
<protein>
    <submittedName>
        <fullName evidence="2">Chemotaxis protein cheW</fullName>
    </submittedName>
</protein>
<dbReference type="GO" id="GO:0007165">
    <property type="term" value="P:signal transduction"/>
    <property type="evidence" value="ECO:0007669"/>
    <property type="project" value="InterPro"/>
</dbReference>
<dbReference type="SMART" id="SM00260">
    <property type="entry name" value="CheW"/>
    <property type="match status" value="1"/>
</dbReference>
<evidence type="ECO:0000313" key="2">
    <source>
        <dbReference type="EMBL" id="CUX64938.1"/>
    </source>
</evidence>
<dbReference type="Gene3D" id="2.40.50.180">
    <property type="entry name" value="CheA-289, Domain 4"/>
    <property type="match status" value="1"/>
</dbReference>
<name>A0A1S7S9A2_9HYPH</name>
<evidence type="ECO:0000259" key="1">
    <source>
        <dbReference type="PROSITE" id="PS50851"/>
    </source>
</evidence>
<dbReference type="PROSITE" id="PS50851">
    <property type="entry name" value="CHEW"/>
    <property type="match status" value="1"/>
</dbReference>
<proteinExistence type="predicted"/>
<dbReference type="PANTHER" id="PTHR22617">
    <property type="entry name" value="CHEMOTAXIS SENSOR HISTIDINE KINASE-RELATED"/>
    <property type="match status" value="1"/>
</dbReference>
<dbReference type="Gene3D" id="2.30.30.40">
    <property type="entry name" value="SH3 Domains"/>
    <property type="match status" value="1"/>
</dbReference>
<dbReference type="AlphaFoldDB" id="A0A1S7S9A2"/>
<dbReference type="CDD" id="cd00732">
    <property type="entry name" value="CheW"/>
    <property type="match status" value="1"/>
</dbReference>
<dbReference type="InterPro" id="IPR036061">
    <property type="entry name" value="CheW-like_dom_sf"/>
</dbReference>
<feature type="domain" description="CheW-like" evidence="1">
    <location>
        <begin position="13"/>
        <end position="153"/>
    </location>
</feature>
<dbReference type="STRING" id="1183432.AGR3A_pa60003"/>
<dbReference type="InterPro" id="IPR002545">
    <property type="entry name" value="CheW-lke_dom"/>
</dbReference>
<sequence length="170" mass="18167">MLASSFRQTAASDMDIIAFSLRGQEFCVETTKVREIRGWVACTPVPHAPEDVLGVINLRGEVVPIIDLAGRLGMGMTHGTERSAIVVAEVGNEVFGLLVDSVSDILTVDSASVQPVPEVVATVELQFAAGMLTLEQGMICLLNLSRLLGARRDQTNGPSKDVVLCLPARH</sequence>
<evidence type="ECO:0000313" key="3">
    <source>
        <dbReference type="Proteomes" id="UP000191988"/>
    </source>
</evidence>
<dbReference type="Pfam" id="PF01584">
    <property type="entry name" value="CheW"/>
    <property type="match status" value="1"/>
</dbReference>
<accession>A0A1S7S9A2</accession>
<gene>
    <name evidence="2" type="primary">cheW</name>
    <name evidence="2" type="ORF">AGR3A_pa60003</name>
</gene>